<gene>
    <name evidence="2" type="ORF">M9458_028033</name>
</gene>
<accession>A0ABD0PNT0</accession>
<comment type="caution">
    <text evidence="2">The sequence shown here is derived from an EMBL/GenBank/DDBJ whole genome shotgun (WGS) entry which is preliminary data.</text>
</comment>
<sequence length="135" mass="15030">MKMQQDSFEERIESPEPLYEEVGDFGLQVLKSLETSFLSSAHAETQEVPARPISLGQRKAASLDRMVGLNPVHSLLSSGESIDTLGHEEPTDSLHVPGKPRSHRSCSPQQELLLQELSTMFSKKPESEEQNENLT</sequence>
<dbReference type="Proteomes" id="UP001529510">
    <property type="component" value="Unassembled WGS sequence"/>
</dbReference>
<dbReference type="AlphaFoldDB" id="A0ABD0PNT0"/>
<proteinExistence type="predicted"/>
<name>A0ABD0PNT0_CIRMR</name>
<organism evidence="2 3">
    <name type="scientific">Cirrhinus mrigala</name>
    <name type="common">Mrigala</name>
    <dbReference type="NCBI Taxonomy" id="683832"/>
    <lineage>
        <taxon>Eukaryota</taxon>
        <taxon>Metazoa</taxon>
        <taxon>Chordata</taxon>
        <taxon>Craniata</taxon>
        <taxon>Vertebrata</taxon>
        <taxon>Euteleostomi</taxon>
        <taxon>Actinopterygii</taxon>
        <taxon>Neopterygii</taxon>
        <taxon>Teleostei</taxon>
        <taxon>Ostariophysi</taxon>
        <taxon>Cypriniformes</taxon>
        <taxon>Cyprinidae</taxon>
        <taxon>Labeoninae</taxon>
        <taxon>Labeonini</taxon>
        <taxon>Cirrhinus</taxon>
    </lineage>
</organism>
<feature type="region of interest" description="Disordered" evidence="1">
    <location>
        <begin position="76"/>
        <end position="135"/>
    </location>
</feature>
<evidence type="ECO:0000256" key="1">
    <source>
        <dbReference type="SAM" id="MobiDB-lite"/>
    </source>
</evidence>
<reference evidence="2 3" key="1">
    <citation type="submission" date="2024-05" db="EMBL/GenBank/DDBJ databases">
        <title>Genome sequencing and assembly of Indian major carp, Cirrhinus mrigala (Hamilton, 1822).</title>
        <authorList>
            <person name="Mohindra V."/>
            <person name="Chowdhury L.M."/>
            <person name="Lal K."/>
            <person name="Jena J.K."/>
        </authorList>
    </citation>
    <scope>NUCLEOTIDE SEQUENCE [LARGE SCALE GENOMIC DNA]</scope>
    <source>
        <strain evidence="2">CM1030</strain>
        <tissue evidence="2">Blood</tissue>
    </source>
</reference>
<evidence type="ECO:0000313" key="2">
    <source>
        <dbReference type="EMBL" id="KAL0175703.1"/>
    </source>
</evidence>
<dbReference type="EMBL" id="JAMKFB020000014">
    <property type="protein sequence ID" value="KAL0175703.1"/>
    <property type="molecule type" value="Genomic_DNA"/>
</dbReference>
<keyword evidence="3" id="KW-1185">Reference proteome</keyword>
<evidence type="ECO:0000313" key="3">
    <source>
        <dbReference type="Proteomes" id="UP001529510"/>
    </source>
</evidence>
<protein>
    <submittedName>
        <fullName evidence="2">Uncharacterized protein</fullName>
    </submittedName>
</protein>